<evidence type="ECO:0000313" key="2">
    <source>
        <dbReference type="Proteomes" id="UP000004291"/>
    </source>
</evidence>
<dbReference type="PROSITE" id="PS51257">
    <property type="entry name" value="PROKAR_LIPOPROTEIN"/>
    <property type="match status" value="1"/>
</dbReference>
<keyword evidence="2" id="KW-1185">Reference proteome</keyword>
<dbReference type="HOGENOM" id="CLU_100985_0_0_5"/>
<name>A9D6F8_HOEPD</name>
<evidence type="ECO:0000313" key="1">
    <source>
        <dbReference type="EMBL" id="EDQ33491.2"/>
    </source>
</evidence>
<reference evidence="1 2" key="1">
    <citation type="submission" date="2007-10" db="EMBL/GenBank/DDBJ databases">
        <authorList>
            <person name="Wagner-Dobler I."/>
            <person name="Ferriera S."/>
            <person name="Johnson J."/>
            <person name="Kravitz S."/>
            <person name="Beeson K."/>
            <person name="Sutton G."/>
            <person name="Rogers Y.-H."/>
            <person name="Friedman R."/>
            <person name="Frazier M."/>
            <person name="Venter J.C."/>
        </authorList>
    </citation>
    <scope>NUCLEOTIDE SEQUENCE [LARGE SCALE GENOMIC DNA]</scope>
    <source>
        <strain evidence="1 2">DFL-43</strain>
    </source>
</reference>
<proteinExistence type="predicted"/>
<dbReference type="Proteomes" id="UP000004291">
    <property type="component" value="Chromosome"/>
</dbReference>
<sequence>MSRMWNGHAQFSGAHAVFRAGLLACLMLTLAGCDMFGFRSWSWHQKLTVTVETSEGPRSGSAVSAAWFQMTPKWAGVGDSAGASNSSLSGEAVVVDLGQGRYLFALLKGYNEFTGRLAFFPRPKKPLSKEEDAAVYDQLEALRATTELPRELTPLLVTFADINDPASVARVDPDDLAAHFGPSYALSSITLAITDEPVTKGRVEAVLGWLGNKQLFERIWSSLSRDIRSLLSSVNWKRS</sequence>
<protein>
    <recommendedName>
        <fullName evidence="3">Lipoprotein</fullName>
    </recommendedName>
</protein>
<dbReference type="AlphaFoldDB" id="A9D6F8"/>
<evidence type="ECO:0008006" key="3">
    <source>
        <dbReference type="Google" id="ProtNLM"/>
    </source>
</evidence>
<organism evidence="1 2">
    <name type="scientific">Hoeflea phototrophica (strain DSM 17068 / NCIMB 14078 / DFL-43)</name>
    <dbReference type="NCBI Taxonomy" id="411684"/>
    <lineage>
        <taxon>Bacteria</taxon>
        <taxon>Pseudomonadati</taxon>
        <taxon>Pseudomonadota</taxon>
        <taxon>Alphaproteobacteria</taxon>
        <taxon>Hyphomicrobiales</taxon>
        <taxon>Rhizobiaceae</taxon>
        <taxon>Hoeflea</taxon>
    </lineage>
</organism>
<dbReference type="eggNOG" id="ENOG50332EF">
    <property type="taxonomic scope" value="Bacteria"/>
</dbReference>
<dbReference type="EMBL" id="ABIA03000002">
    <property type="protein sequence ID" value="EDQ33491.2"/>
    <property type="molecule type" value="Genomic_DNA"/>
</dbReference>
<accession>A9D6F8</accession>
<reference evidence="1 2" key="2">
    <citation type="submission" date="2012-06" db="EMBL/GenBank/DDBJ databases">
        <authorList>
            <person name="Fiebig A."/>
        </authorList>
    </citation>
    <scope>NUCLEOTIDE SEQUENCE [LARGE SCALE GENOMIC DNA]</scope>
    <source>
        <strain evidence="1 2">DFL-43</strain>
    </source>
</reference>
<comment type="caution">
    <text evidence="1">The sequence shown here is derived from an EMBL/GenBank/DDBJ whole genome shotgun (WGS) entry which is preliminary data.</text>
</comment>
<gene>
    <name evidence="1" type="ORF">HPDFL43_09652</name>
</gene>